<dbReference type="RefSeq" id="WP_183995410.1">
    <property type="nucleotide sequence ID" value="NZ_JACIEH010000001.1"/>
</dbReference>
<protein>
    <submittedName>
        <fullName evidence="1">Uncharacterized protein</fullName>
    </submittedName>
</protein>
<dbReference type="AlphaFoldDB" id="A0A7W6NVZ1"/>
<evidence type="ECO:0000313" key="1">
    <source>
        <dbReference type="EMBL" id="MBB4097628.1"/>
    </source>
</evidence>
<sequence>MSFVLLLLSVLHGGPIGAATEPQKETITIDGRAAACLLNHRRAYEADARDVLVIYLDLCPIARPTQTELSRLNTNQSVNIHRGNTARNRNVLVLSKREFGCLIRDLQSRRNLARQRAVSISSACIAP</sequence>
<dbReference type="Proteomes" id="UP000557392">
    <property type="component" value="Unassembled WGS sequence"/>
</dbReference>
<keyword evidence="2" id="KW-1185">Reference proteome</keyword>
<accession>A0A7W6NVZ1</accession>
<dbReference type="EMBL" id="JACIEH010000001">
    <property type="protein sequence ID" value="MBB4097628.1"/>
    <property type="molecule type" value="Genomic_DNA"/>
</dbReference>
<evidence type="ECO:0000313" key="2">
    <source>
        <dbReference type="Proteomes" id="UP000557392"/>
    </source>
</evidence>
<gene>
    <name evidence="1" type="ORF">GGR46_001161</name>
</gene>
<comment type="caution">
    <text evidence="1">The sequence shown here is derived from an EMBL/GenBank/DDBJ whole genome shotgun (WGS) entry which is preliminary data.</text>
</comment>
<organism evidence="1 2">
    <name type="scientific">Sphingomonas kyeonggiensis</name>
    <dbReference type="NCBI Taxonomy" id="1268553"/>
    <lineage>
        <taxon>Bacteria</taxon>
        <taxon>Pseudomonadati</taxon>
        <taxon>Pseudomonadota</taxon>
        <taxon>Alphaproteobacteria</taxon>
        <taxon>Sphingomonadales</taxon>
        <taxon>Sphingomonadaceae</taxon>
        <taxon>Sphingomonas</taxon>
    </lineage>
</organism>
<reference evidence="1 2" key="1">
    <citation type="submission" date="2020-08" db="EMBL/GenBank/DDBJ databases">
        <title>Genomic Encyclopedia of Type Strains, Phase IV (KMG-IV): sequencing the most valuable type-strain genomes for metagenomic binning, comparative biology and taxonomic classification.</title>
        <authorList>
            <person name="Goeker M."/>
        </authorList>
    </citation>
    <scope>NUCLEOTIDE SEQUENCE [LARGE SCALE GENOMIC DNA]</scope>
    <source>
        <strain evidence="1 2">DSM 101806</strain>
    </source>
</reference>
<proteinExistence type="predicted"/>
<name>A0A7W6NVZ1_9SPHN</name>